<evidence type="ECO:0000256" key="1">
    <source>
        <dbReference type="ARBA" id="ARBA00010641"/>
    </source>
</evidence>
<keyword evidence="2" id="KW-0805">Transcription regulation</keyword>
<dbReference type="Pfam" id="PF08281">
    <property type="entry name" value="Sigma70_r4_2"/>
    <property type="match status" value="1"/>
</dbReference>
<dbReference type="Gene3D" id="1.10.10.10">
    <property type="entry name" value="Winged helix-like DNA-binding domain superfamily/Winged helix DNA-binding domain"/>
    <property type="match status" value="1"/>
</dbReference>
<dbReference type="NCBIfam" id="TIGR02937">
    <property type="entry name" value="sigma70-ECF"/>
    <property type="match status" value="1"/>
</dbReference>
<evidence type="ECO:0000313" key="8">
    <source>
        <dbReference type="EMBL" id="RXK11972.1"/>
    </source>
</evidence>
<dbReference type="GO" id="GO:0003677">
    <property type="term" value="F:DNA binding"/>
    <property type="evidence" value="ECO:0007669"/>
    <property type="project" value="UniProtKB-KW"/>
</dbReference>
<accession>A0A4Q1AR92</accession>
<dbReference type="OrthoDB" id="5365776at2"/>
<keyword evidence="5" id="KW-0804">Transcription</keyword>
<dbReference type="InterPro" id="IPR039425">
    <property type="entry name" value="RNA_pol_sigma-70-like"/>
</dbReference>
<evidence type="ECO:0000256" key="5">
    <source>
        <dbReference type="ARBA" id="ARBA00023163"/>
    </source>
</evidence>
<dbReference type="SUPFAM" id="SSF88659">
    <property type="entry name" value="Sigma3 and sigma4 domains of RNA polymerase sigma factors"/>
    <property type="match status" value="1"/>
</dbReference>
<evidence type="ECO:0000256" key="3">
    <source>
        <dbReference type="ARBA" id="ARBA00023082"/>
    </source>
</evidence>
<evidence type="ECO:0000259" key="7">
    <source>
        <dbReference type="Pfam" id="PF08281"/>
    </source>
</evidence>
<reference evidence="8 9" key="1">
    <citation type="submission" date="2017-09" db="EMBL/GenBank/DDBJ databases">
        <title>Genomics of the genus Arcobacter.</title>
        <authorList>
            <person name="Perez-Cataluna A."/>
            <person name="Figueras M.J."/>
            <person name="Salas-Masso N."/>
        </authorList>
    </citation>
    <scope>NUCLEOTIDE SEQUENCE [LARGE SCALE GENOMIC DNA]</scope>
    <source>
        <strain evidence="8 9">F156-34</strain>
    </source>
</reference>
<gene>
    <name evidence="8" type="ORF">CP965_12400</name>
</gene>
<dbReference type="PANTHER" id="PTHR43133:SF8">
    <property type="entry name" value="RNA POLYMERASE SIGMA FACTOR HI_1459-RELATED"/>
    <property type="match status" value="1"/>
</dbReference>
<evidence type="ECO:0000256" key="4">
    <source>
        <dbReference type="ARBA" id="ARBA00023125"/>
    </source>
</evidence>
<dbReference type="AlphaFoldDB" id="A0A4Q1AR92"/>
<name>A0A4Q1AR92_9BACT</name>
<dbReference type="GO" id="GO:0016987">
    <property type="term" value="F:sigma factor activity"/>
    <property type="evidence" value="ECO:0007669"/>
    <property type="project" value="UniProtKB-KW"/>
</dbReference>
<protein>
    <submittedName>
        <fullName evidence="8">RNA polymerase subunit sigma</fullName>
    </submittedName>
</protein>
<keyword evidence="9" id="KW-1185">Reference proteome</keyword>
<dbReference type="EMBL" id="NXIE01000005">
    <property type="protein sequence ID" value="RXK11972.1"/>
    <property type="molecule type" value="Genomic_DNA"/>
</dbReference>
<dbReference type="InterPro" id="IPR007627">
    <property type="entry name" value="RNA_pol_sigma70_r2"/>
</dbReference>
<keyword evidence="4" id="KW-0238">DNA-binding</keyword>
<evidence type="ECO:0000259" key="6">
    <source>
        <dbReference type="Pfam" id="PF04542"/>
    </source>
</evidence>
<dbReference type="InterPro" id="IPR036388">
    <property type="entry name" value="WH-like_DNA-bd_sf"/>
</dbReference>
<feature type="domain" description="RNA polymerase sigma-70 region 2" evidence="6">
    <location>
        <begin position="3"/>
        <end position="65"/>
    </location>
</feature>
<dbReference type="SUPFAM" id="SSF88946">
    <property type="entry name" value="Sigma2 domain of RNA polymerase sigma factors"/>
    <property type="match status" value="1"/>
</dbReference>
<comment type="similarity">
    <text evidence="1">Belongs to the sigma-70 factor family. ECF subfamily.</text>
</comment>
<dbReference type="InterPro" id="IPR013324">
    <property type="entry name" value="RNA_pol_sigma_r3/r4-like"/>
</dbReference>
<dbReference type="GO" id="GO:0006352">
    <property type="term" value="P:DNA-templated transcription initiation"/>
    <property type="evidence" value="ECO:0007669"/>
    <property type="project" value="InterPro"/>
</dbReference>
<feature type="domain" description="RNA polymerase sigma factor 70 region 4 type 2" evidence="7">
    <location>
        <begin position="96"/>
        <end position="143"/>
    </location>
</feature>
<keyword evidence="3" id="KW-0731">Sigma factor</keyword>
<dbReference type="Proteomes" id="UP000289718">
    <property type="component" value="Unassembled WGS sequence"/>
</dbReference>
<dbReference type="InterPro" id="IPR013325">
    <property type="entry name" value="RNA_pol_sigma_r2"/>
</dbReference>
<proteinExistence type="inferred from homology"/>
<dbReference type="InterPro" id="IPR014284">
    <property type="entry name" value="RNA_pol_sigma-70_dom"/>
</dbReference>
<evidence type="ECO:0000256" key="2">
    <source>
        <dbReference type="ARBA" id="ARBA00023015"/>
    </source>
</evidence>
<dbReference type="RefSeq" id="WP_129062425.1">
    <property type="nucleotide sequence ID" value="NZ_NXIE01000005.1"/>
</dbReference>
<organism evidence="8 9">
    <name type="scientific">Halarcobacter mediterraneus</name>
    <dbReference type="NCBI Taxonomy" id="2023153"/>
    <lineage>
        <taxon>Bacteria</taxon>
        <taxon>Pseudomonadati</taxon>
        <taxon>Campylobacterota</taxon>
        <taxon>Epsilonproteobacteria</taxon>
        <taxon>Campylobacterales</taxon>
        <taxon>Arcobacteraceae</taxon>
        <taxon>Halarcobacter</taxon>
    </lineage>
</organism>
<dbReference type="Gene3D" id="1.10.1740.10">
    <property type="match status" value="1"/>
</dbReference>
<comment type="caution">
    <text evidence="8">The sequence shown here is derived from an EMBL/GenBank/DDBJ whole genome shotgun (WGS) entry which is preliminary data.</text>
</comment>
<dbReference type="Pfam" id="PF04542">
    <property type="entry name" value="Sigma70_r2"/>
    <property type="match status" value="1"/>
</dbReference>
<dbReference type="PANTHER" id="PTHR43133">
    <property type="entry name" value="RNA POLYMERASE ECF-TYPE SIGMA FACTO"/>
    <property type="match status" value="1"/>
</dbReference>
<dbReference type="InterPro" id="IPR013249">
    <property type="entry name" value="RNA_pol_sigma70_r4_t2"/>
</dbReference>
<evidence type="ECO:0000313" key="9">
    <source>
        <dbReference type="Proteomes" id="UP000289718"/>
    </source>
</evidence>
<sequence length="156" mass="18590">MIEHYKELLYYIKKNVSDSELAKDILHETYEKVILVEKEKVIKDKRAFLYKVAKNIIIDKVREKNKIKEIPYEENEFTVKTSQPDEIVIEQDRKKLLMSELNKLPKMRKEVFVLHVFEGYSRKEVSKLLGISLVAVEKHISRASIELKEKIRRKES</sequence>